<dbReference type="PANTHER" id="PTHR10357:SF210">
    <property type="entry name" value="MALTODEXTRIN GLUCOSIDASE"/>
    <property type="match status" value="1"/>
</dbReference>
<evidence type="ECO:0000259" key="4">
    <source>
        <dbReference type="SMART" id="SM00642"/>
    </source>
</evidence>
<protein>
    <submittedName>
        <fullName evidence="5">Alpha-amylase</fullName>
    </submittedName>
</protein>
<dbReference type="EMBL" id="WHPF01000019">
    <property type="protein sequence ID" value="NNV57768.1"/>
    <property type="molecule type" value="Genomic_DNA"/>
</dbReference>
<dbReference type="Pfam" id="PF00128">
    <property type="entry name" value="Alpha-amylase"/>
    <property type="match status" value="1"/>
</dbReference>
<proteinExistence type="predicted"/>
<dbReference type="SUPFAM" id="SSF51445">
    <property type="entry name" value="(Trans)glycosidases"/>
    <property type="match status" value="1"/>
</dbReference>
<evidence type="ECO:0000256" key="1">
    <source>
        <dbReference type="ARBA" id="ARBA00022801"/>
    </source>
</evidence>
<keyword evidence="3" id="KW-0732">Signal</keyword>
<dbReference type="RefSeq" id="WP_171609719.1">
    <property type="nucleotide sequence ID" value="NZ_WHPF01000019.1"/>
</dbReference>
<dbReference type="Gene3D" id="2.60.40.10">
    <property type="entry name" value="Immunoglobulins"/>
    <property type="match status" value="1"/>
</dbReference>
<dbReference type="Proteomes" id="UP000598971">
    <property type="component" value="Unassembled WGS sequence"/>
</dbReference>
<feature type="domain" description="Glycosyl hydrolase family 13 catalytic" evidence="4">
    <location>
        <begin position="132"/>
        <end position="529"/>
    </location>
</feature>
<accession>A0A8J8JV63</accession>
<dbReference type="InterPro" id="IPR015171">
    <property type="entry name" value="Cyc-maltodext_N"/>
</dbReference>
<dbReference type="InterPro" id="IPR006047">
    <property type="entry name" value="GH13_cat_dom"/>
</dbReference>
<keyword evidence="2" id="KW-0326">Glycosidase</keyword>
<comment type="caution">
    <text evidence="5">The sequence shown here is derived from an EMBL/GenBank/DDBJ whole genome shotgun (WGS) entry which is preliminary data.</text>
</comment>
<feature type="signal peptide" evidence="3">
    <location>
        <begin position="1"/>
        <end position="21"/>
    </location>
</feature>
<dbReference type="InterPro" id="IPR013780">
    <property type="entry name" value="Glyco_hydro_b"/>
</dbReference>
<dbReference type="InterPro" id="IPR014756">
    <property type="entry name" value="Ig_E-set"/>
</dbReference>
<keyword evidence="6" id="KW-1185">Reference proteome</keyword>
<evidence type="ECO:0000313" key="5">
    <source>
        <dbReference type="EMBL" id="NNV57768.1"/>
    </source>
</evidence>
<name>A0A8J8JV63_9BACT</name>
<dbReference type="InterPro" id="IPR019492">
    <property type="entry name" value="Cyclo-malto-dextrinase_C"/>
</dbReference>
<sequence>MKKKLCIATFISIFWVGFSFAQYADVYPTNWWVGMKNNKVQLLIKSADSSLYKSVVTIKYPGITLGKVSTFENGKYLAVDITIGATAKPGNVKINLNNNGATNTISWPLAARRKGNGSSFAQGVTSADFIYLLMPDRFSNGNTGNDRIAGMRDQSLSRDSLFTRHGGDLQGVINHLDYLQSLGVTTLWMTPVLENDRTERTEHGYGFTDQYKIDARLGGADAYKSLSDALHQRGMKLIQDAVYNHVDIDHFLVKEPPSKDWLHQWPNYTGTNYKDQPIFDPYGAAADKKITTDGWFTPLMPDVNQGNPFMANFLIQNAIWSVETFGVDGWRIDTYLYNDLGFMNKCNKALMDEYPKITMFGETWVHGTVSQAYMVDNTMKLPFKSNLQGVTDFQTNLYGIIPALTQNFGWTEGVNKLYTTLANDIVYTNPMRNVNFLDNHDLSRFFSIVGENVEKQKTGIMWLFTCRGIPQMYYGTEILMKGFTNPDGWVRLDFPGGWQGDSKNAFTGQGLTDDEKSVQELVKTLGNYRKHASALQTGKMMQYVPQDGLYVYFRYDAQQTIMCIMNTDQKDRAIDFTKYAERTNGFSKAESVVSNNKYSTKDQPVIPANSMWVLELKQ</sequence>
<dbReference type="AlphaFoldDB" id="A0A8J8JV63"/>
<dbReference type="Gene3D" id="3.20.20.80">
    <property type="entry name" value="Glycosidases"/>
    <property type="match status" value="1"/>
</dbReference>
<dbReference type="InterPro" id="IPR013783">
    <property type="entry name" value="Ig-like_fold"/>
</dbReference>
<dbReference type="Pfam" id="PF10438">
    <property type="entry name" value="Cyc-maltodext_C"/>
    <property type="match status" value="1"/>
</dbReference>
<gene>
    <name evidence="5" type="ORF">GD597_20025</name>
</gene>
<organism evidence="5 6">
    <name type="scientific">Limnovirga soli</name>
    <dbReference type="NCBI Taxonomy" id="2656915"/>
    <lineage>
        <taxon>Bacteria</taxon>
        <taxon>Pseudomonadati</taxon>
        <taxon>Bacteroidota</taxon>
        <taxon>Chitinophagia</taxon>
        <taxon>Chitinophagales</taxon>
        <taxon>Chitinophagaceae</taxon>
        <taxon>Limnovirga</taxon>
    </lineage>
</organism>
<evidence type="ECO:0000256" key="2">
    <source>
        <dbReference type="ARBA" id="ARBA00023295"/>
    </source>
</evidence>
<feature type="chain" id="PRO_5035221213" evidence="3">
    <location>
        <begin position="22"/>
        <end position="618"/>
    </location>
</feature>
<dbReference type="GO" id="GO:0016798">
    <property type="term" value="F:hydrolase activity, acting on glycosyl bonds"/>
    <property type="evidence" value="ECO:0007669"/>
    <property type="project" value="UniProtKB-KW"/>
</dbReference>
<dbReference type="Gene3D" id="2.60.40.1180">
    <property type="entry name" value="Golgi alpha-mannosidase II"/>
    <property type="match status" value="1"/>
</dbReference>
<dbReference type="SMART" id="SM00642">
    <property type="entry name" value="Aamy"/>
    <property type="match status" value="1"/>
</dbReference>
<keyword evidence="1" id="KW-0378">Hydrolase</keyword>
<dbReference type="GO" id="GO:0005975">
    <property type="term" value="P:carbohydrate metabolic process"/>
    <property type="evidence" value="ECO:0007669"/>
    <property type="project" value="InterPro"/>
</dbReference>
<dbReference type="SUPFAM" id="SSF81296">
    <property type="entry name" value="E set domains"/>
    <property type="match status" value="1"/>
</dbReference>
<dbReference type="PANTHER" id="PTHR10357">
    <property type="entry name" value="ALPHA-AMYLASE FAMILY MEMBER"/>
    <property type="match status" value="1"/>
</dbReference>
<evidence type="ECO:0000256" key="3">
    <source>
        <dbReference type="SAM" id="SignalP"/>
    </source>
</evidence>
<dbReference type="InterPro" id="IPR017853">
    <property type="entry name" value="GH"/>
</dbReference>
<evidence type="ECO:0000313" key="6">
    <source>
        <dbReference type="Proteomes" id="UP000598971"/>
    </source>
</evidence>
<reference evidence="5" key="1">
    <citation type="submission" date="2019-10" db="EMBL/GenBank/DDBJ databases">
        <title>Draft genome sequence of Panacibacter sp. KCS-6.</title>
        <authorList>
            <person name="Yim K.J."/>
        </authorList>
    </citation>
    <scope>NUCLEOTIDE SEQUENCE</scope>
    <source>
        <strain evidence="5">KCS-6</strain>
    </source>
</reference>
<dbReference type="Pfam" id="PF09087">
    <property type="entry name" value="Cyc-maltodext_N"/>
    <property type="match status" value="1"/>
</dbReference>
<dbReference type="SUPFAM" id="SSF51011">
    <property type="entry name" value="Glycosyl hydrolase domain"/>
    <property type="match status" value="1"/>
</dbReference>